<reference evidence="1 2" key="1">
    <citation type="journal article" date="2010" name="Science">
        <title>Genomic comparison of the ants Camponotus floridanus and Harpegnathos saltator.</title>
        <authorList>
            <person name="Bonasio R."/>
            <person name="Zhang G."/>
            <person name="Ye C."/>
            <person name="Mutti N.S."/>
            <person name="Fang X."/>
            <person name="Qin N."/>
            <person name="Donahue G."/>
            <person name="Yang P."/>
            <person name="Li Q."/>
            <person name="Li C."/>
            <person name="Zhang P."/>
            <person name="Huang Z."/>
            <person name="Berger S.L."/>
            <person name="Reinberg D."/>
            <person name="Wang J."/>
            <person name="Liebig J."/>
        </authorList>
    </citation>
    <scope>NUCLEOTIDE SEQUENCE [LARGE SCALE GENOMIC DNA]</scope>
    <source>
        <strain evidence="1 2">R22 G/1</strain>
    </source>
</reference>
<dbReference type="Proteomes" id="UP000008237">
    <property type="component" value="Unassembled WGS sequence"/>
</dbReference>
<organism evidence="2">
    <name type="scientific">Harpegnathos saltator</name>
    <name type="common">Jerdon's jumping ant</name>
    <dbReference type="NCBI Taxonomy" id="610380"/>
    <lineage>
        <taxon>Eukaryota</taxon>
        <taxon>Metazoa</taxon>
        <taxon>Ecdysozoa</taxon>
        <taxon>Arthropoda</taxon>
        <taxon>Hexapoda</taxon>
        <taxon>Insecta</taxon>
        <taxon>Pterygota</taxon>
        <taxon>Neoptera</taxon>
        <taxon>Endopterygota</taxon>
        <taxon>Hymenoptera</taxon>
        <taxon>Apocrita</taxon>
        <taxon>Aculeata</taxon>
        <taxon>Formicoidea</taxon>
        <taxon>Formicidae</taxon>
        <taxon>Ponerinae</taxon>
        <taxon>Ponerini</taxon>
        <taxon>Harpegnathos</taxon>
    </lineage>
</organism>
<keyword evidence="2" id="KW-1185">Reference proteome</keyword>
<dbReference type="OMA" id="RCHKCIS"/>
<feature type="non-terminal residue" evidence="1">
    <location>
        <position position="61"/>
    </location>
</feature>
<proteinExistence type="predicted"/>
<evidence type="ECO:0008006" key="3">
    <source>
        <dbReference type="Google" id="ProtNLM"/>
    </source>
</evidence>
<dbReference type="InParanoid" id="E2C7V0"/>
<evidence type="ECO:0000313" key="2">
    <source>
        <dbReference type="Proteomes" id="UP000008237"/>
    </source>
</evidence>
<dbReference type="EMBL" id="GL453466">
    <property type="protein sequence ID" value="EFN75985.1"/>
    <property type="molecule type" value="Genomic_DNA"/>
</dbReference>
<name>E2C7V0_HARSA</name>
<protein>
    <recommendedName>
        <fullName evidence="3">Histone-lysine N-methyltransferase SETMAR</fullName>
    </recommendedName>
</protein>
<accession>E2C7V0</accession>
<gene>
    <name evidence="1" type="ORF">EAI_17271</name>
</gene>
<dbReference type="Gene3D" id="3.30.420.10">
    <property type="entry name" value="Ribonuclease H-like superfamily/Ribonuclease H"/>
    <property type="match status" value="1"/>
</dbReference>
<evidence type="ECO:0000313" key="1">
    <source>
        <dbReference type="EMBL" id="EFN75985.1"/>
    </source>
</evidence>
<feature type="non-terminal residue" evidence="1">
    <location>
        <position position="1"/>
    </location>
</feature>
<sequence length="61" mass="7355">WPSCDFFLFPKLKMALEGQRFSTIHEIKAKSQIQLKRIPKEAFHQYFSNWRLRCHKCISQG</sequence>
<dbReference type="InterPro" id="IPR036397">
    <property type="entry name" value="RNaseH_sf"/>
</dbReference>
<dbReference type="AlphaFoldDB" id="E2C7V0"/>
<dbReference type="GO" id="GO:0003676">
    <property type="term" value="F:nucleic acid binding"/>
    <property type="evidence" value="ECO:0007669"/>
    <property type="project" value="InterPro"/>
</dbReference>